<organism evidence="2 3">
    <name type="scientific">Flavobacterium xueshanense</name>
    <dbReference type="NCBI Taxonomy" id="935223"/>
    <lineage>
        <taxon>Bacteria</taxon>
        <taxon>Pseudomonadati</taxon>
        <taxon>Bacteroidota</taxon>
        <taxon>Flavobacteriia</taxon>
        <taxon>Flavobacteriales</taxon>
        <taxon>Flavobacteriaceae</taxon>
        <taxon>Flavobacterium</taxon>
    </lineage>
</organism>
<keyword evidence="3" id="KW-1185">Reference proteome</keyword>
<name>A0A1I2IFU9_9FLAO</name>
<keyword evidence="1" id="KW-1133">Transmembrane helix</keyword>
<dbReference type="OrthoDB" id="1375121at2"/>
<gene>
    <name evidence="2" type="ORF">SAMN04488131_11937</name>
</gene>
<dbReference type="AlphaFoldDB" id="A0A1I2IFU9"/>
<evidence type="ECO:0000313" key="2">
    <source>
        <dbReference type="EMBL" id="SFF39716.1"/>
    </source>
</evidence>
<evidence type="ECO:0000256" key="1">
    <source>
        <dbReference type="SAM" id="Phobius"/>
    </source>
</evidence>
<evidence type="ECO:0008006" key="4">
    <source>
        <dbReference type="Google" id="ProtNLM"/>
    </source>
</evidence>
<proteinExistence type="predicted"/>
<reference evidence="3" key="1">
    <citation type="submission" date="2016-10" db="EMBL/GenBank/DDBJ databases">
        <authorList>
            <person name="Varghese N."/>
            <person name="Submissions S."/>
        </authorList>
    </citation>
    <scope>NUCLEOTIDE SEQUENCE [LARGE SCALE GENOMIC DNA]</scope>
    <source>
        <strain evidence="3">CGMCC 1.9227</strain>
    </source>
</reference>
<keyword evidence="1" id="KW-0472">Membrane</keyword>
<evidence type="ECO:0000313" key="3">
    <source>
        <dbReference type="Proteomes" id="UP000198596"/>
    </source>
</evidence>
<accession>A0A1I2IFU9</accession>
<dbReference type="Proteomes" id="UP000198596">
    <property type="component" value="Unassembled WGS sequence"/>
</dbReference>
<dbReference type="EMBL" id="FONQ01000019">
    <property type="protein sequence ID" value="SFF39716.1"/>
    <property type="molecule type" value="Genomic_DNA"/>
</dbReference>
<dbReference type="STRING" id="935223.SAMN04488131_11937"/>
<feature type="transmembrane region" description="Helical" evidence="1">
    <location>
        <begin position="48"/>
        <end position="67"/>
    </location>
</feature>
<dbReference type="RefSeq" id="WP_091208316.1">
    <property type="nucleotide sequence ID" value="NZ_FONQ01000019.1"/>
</dbReference>
<keyword evidence="1" id="KW-0812">Transmembrane</keyword>
<protein>
    <recommendedName>
        <fullName evidence="4">DUF3185 domain-containing protein</fullName>
    </recommendedName>
</protein>
<sequence length="73" mass="7827">MKSKTIGIILIVLGVLMLLYNSFNFTTTEKVVDIGPIEINKEVNHPIAWSPIIGIVLAVGGVVLLVVGNKKNA</sequence>